<dbReference type="InterPro" id="IPR051532">
    <property type="entry name" value="Ester_Hydrolysis_Enzymes"/>
</dbReference>
<evidence type="ECO:0000313" key="3">
    <source>
        <dbReference type="EMBL" id="SMP76092.1"/>
    </source>
</evidence>
<feature type="transmembrane region" description="Helical" evidence="1">
    <location>
        <begin position="65"/>
        <end position="81"/>
    </location>
</feature>
<reference evidence="3 4" key="1">
    <citation type="submission" date="2017-05" db="EMBL/GenBank/DDBJ databases">
        <authorList>
            <person name="Varghese N."/>
            <person name="Submissions S."/>
        </authorList>
    </citation>
    <scope>NUCLEOTIDE SEQUENCE [LARGE SCALE GENOMIC DNA]</scope>
    <source>
        <strain evidence="3 4">DSM 25457</strain>
    </source>
</reference>
<feature type="domain" description="SGNH hydrolase-type esterase" evidence="2">
    <location>
        <begin position="155"/>
        <end position="316"/>
    </location>
</feature>
<dbReference type="RefSeq" id="WP_283435170.1">
    <property type="nucleotide sequence ID" value="NZ_FXUG01000020.1"/>
</dbReference>
<keyword evidence="1" id="KW-1133">Transmembrane helix</keyword>
<dbReference type="EMBL" id="FXUG01000020">
    <property type="protein sequence ID" value="SMP76092.1"/>
    <property type="molecule type" value="Genomic_DNA"/>
</dbReference>
<comment type="caution">
    <text evidence="3">The sequence shown here is derived from an EMBL/GenBank/DDBJ whole genome shotgun (WGS) entry which is preliminary data.</text>
</comment>
<accession>A0ABY1QQR9</accession>
<dbReference type="InterPro" id="IPR036514">
    <property type="entry name" value="SGNH_hydro_sf"/>
</dbReference>
<gene>
    <name evidence="3" type="ORF">SAMN06265222_12085</name>
</gene>
<evidence type="ECO:0000313" key="4">
    <source>
        <dbReference type="Proteomes" id="UP001158067"/>
    </source>
</evidence>
<keyword evidence="1" id="KW-0812">Transmembrane</keyword>
<dbReference type="Pfam" id="PF13472">
    <property type="entry name" value="Lipase_GDSL_2"/>
    <property type="match status" value="1"/>
</dbReference>
<feature type="transmembrane region" description="Helical" evidence="1">
    <location>
        <begin position="88"/>
        <end position="106"/>
    </location>
</feature>
<dbReference type="InterPro" id="IPR013830">
    <property type="entry name" value="SGNH_hydro"/>
</dbReference>
<dbReference type="SUPFAM" id="SSF52266">
    <property type="entry name" value="SGNH hydrolase"/>
    <property type="match status" value="1"/>
</dbReference>
<protein>
    <submittedName>
        <fullName evidence="3">Lysophospholipase L1</fullName>
    </submittedName>
</protein>
<sequence length="343" mass="37584">MAYQTKGTQPVGGGVDAGPMRRIGRILAIGGFLSLTLLSFPSMTPWMIAAWLLVYSVLVMKGRPAWVPLALCLVVLVVRLVPRTPAMLTLGAVLLYLIAVRFHWRYMPARLLSWRPLMLVVPWLVWGAVFWEHEAIEDCGRPTFQGWKDTSVIVCIGDSLTDGMLPDRGYPDALSQMLPNPVINEGVSGIATRQALDMMPRVMKHGPAIVVIEVGGHDFLKGYSRASTKANLVRMIDLSREGGAEVILMEIPRGFMIDPFASLEREIAYEKDVQLVDDTWLRQIVLMSPIAPPGMWMPESSRLSDDGIHSNPKGSREIAERVAEAVGQLVAASAGTDAAGTGR</sequence>
<name>A0ABY1QQR9_9BACT</name>
<organism evidence="3 4">
    <name type="scientific">Neorhodopirellula lusitana</name>
    <dbReference type="NCBI Taxonomy" id="445327"/>
    <lineage>
        <taxon>Bacteria</taxon>
        <taxon>Pseudomonadati</taxon>
        <taxon>Planctomycetota</taxon>
        <taxon>Planctomycetia</taxon>
        <taxon>Pirellulales</taxon>
        <taxon>Pirellulaceae</taxon>
        <taxon>Neorhodopirellula</taxon>
    </lineage>
</organism>
<evidence type="ECO:0000256" key="1">
    <source>
        <dbReference type="SAM" id="Phobius"/>
    </source>
</evidence>
<dbReference type="PANTHER" id="PTHR30383:SF5">
    <property type="entry name" value="SGNH HYDROLASE-TYPE ESTERASE DOMAIN-CONTAINING PROTEIN"/>
    <property type="match status" value="1"/>
</dbReference>
<keyword evidence="1" id="KW-0472">Membrane</keyword>
<dbReference type="PANTHER" id="PTHR30383">
    <property type="entry name" value="THIOESTERASE 1/PROTEASE 1/LYSOPHOSPHOLIPASE L1"/>
    <property type="match status" value="1"/>
</dbReference>
<evidence type="ECO:0000259" key="2">
    <source>
        <dbReference type="Pfam" id="PF13472"/>
    </source>
</evidence>
<feature type="transmembrane region" description="Helical" evidence="1">
    <location>
        <begin position="26"/>
        <end position="53"/>
    </location>
</feature>
<proteinExistence type="predicted"/>
<dbReference type="Proteomes" id="UP001158067">
    <property type="component" value="Unassembled WGS sequence"/>
</dbReference>
<keyword evidence="4" id="KW-1185">Reference proteome</keyword>
<dbReference type="Gene3D" id="3.40.50.1110">
    <property type="entry name" value="SGNH hydrolase"/>
    <property type="match status" value="1"/>
</dbReference>